<comment type="caution">
    <text evidence="1">The sequence shown here is derived from an EMBL/GenBank/DDBJ whole genome shotgun (WGS) entry which is preliminary data.</text>
</comment>
<dbReference type="Proteomes" id="UP000544054">
    <property type="component" value="Unassembled WGS sequence"/>
</dbReference>
<dbReference type="EMBL" id="JABBGI010000032">
    <property type="protein sequence ID" value="NML71942.1"/>
    <property type="molecule type" value="Genomic_DNA"/>
</dbReference>
<protein>
    <submittedName>
        <fullName evidence="1">Uncharacterized protein</fullName>
    </submittedName>
</protein>
<dbReference type="RefSeq" id="WP_169236406.1">
    <property type="nucleotide sequence ID" value="NZ_JABBGI010000032.1"/>
</dbReference>
<evidence type="ECO:0000313" key="1">
    <source>
        <dbReference type="EMBL" id="NML71942.1"/>
    </source>
</evidence>
<gene>
    <name evidence="1" type="ORF">HHL23_19385</name>
</gene>
<dbReference type="AlphaFoldDB" id="A0A7Y0ARA9"/>
<keyword evidence="2" id="KW-1185">Reference proteome</keyword>
<reference evidence="1 2" key="1">
    <citation type="submission" date="2020-04" db="EMBL/GenBank/DDBJ databases">
        <title>Chryseobacterium sp. RP-3-3 sp. nov., isolated from Jeju soil.</title>
        <authorList>
            <person name="Dahal R.H."/>
        </authorList>
    </citation>
    <scope>NUCLEOTIDE SEQUENCE [LARGE SCALE GENOMIC DNA]</scope>
    <source>
        <strain evidence="1 2">RP-3-3</strain>
    </source>
</reference>
<sequence length="57" mass="5734">MKKLTSLKNGKVLNTGSLKQIQGGKRLPEGVCSGSGTANDPYVLASVVIPSGASDGC</sequence>
<organism evidence="1 2">
    <name type="scientific">Chryseobacterium antibioticum</name>
    <dbReference type="NCBI Taxonomy" id="2728847"/>
    <lineage>
        <taxon>Bacteria</taxon>
        <taxon>Pseudomonadati</taxon>
        <taxon>Bacteroidota</taxon>
        <taxon>Flavobacteriia</taxon>
        <taxon>Flavobacteriales</taxon>
        <taxon>Weeksellaceae</taxon>
        <taxon>Chryseobacterium group</taxon>
        <taxon>Chryseobacterium</taxon>
    </lineage>
</organism>
<accession>A0A7Y0ARA9</accession>
<name>A0A7Y0ARA9_9FLAO</name>
<evidence type="ECO:0000313" key="2">
    <source>
        <dbReference type="Proteomes" id="UP000544054"/>
    </source>
</evidence>
<proteinExistence type="predicted"/>